<protein>
    <recommendedName>
        <fullName evidence="1">AB hydrolase-1 domain-containing protein</fullName>
    </recommendedName>
</protein>
<gene>
    <name evidence="2" type="ORF">CBF35_00685</name>
</gene>
<reference evidence="2 3" key="1">
    <citation type="submission" date="2017-05" db="EMBL/GenBank/DDBJ databases">
        <title>Vagococcus spp. assemblies.</title>
        <authorList>
            <person name="Gulvik C.A."/>
        </authorList>
    </citation>
    <scope>NUCLEOTIDE SEQUENCE [LARGE SCALE GENOMIC DNA]</scope>
    <source>
        <strain evidence="2 3">NCFB 2777</strain>
    </source>
</reference>
<keyword evidence="3" id="KW-1185">Reference proteome</keyword>
<organism evidence="2 3">
    <name type="scientific">Vagococcus salmoninarum</name>
    <dbReference type="NCBI Taxonomy" id="2739"/>
    <lineage>
        <taxon>Bacteria</taxon>
        <taxon>Bacillati</taxon>
        <taxon>Bacillota</taxon>
        <taxon>Bacilli</taxon>
        <taxon>Lactobacillales</taxon>
        <taxon>Enterococcaceae</taxon>
        <taxon>Vagococcus</taxon>
    </lineage>
</organism>
<sequence length="269" mass="30724">MIFNFDESHVIHYEIFGEGQPLLMLNGIMMSTESWSAFTKQLANNHQLILVDFLDQGKSSNYETPYEQALQVKVVIALLDHLKLTKVNVFGISYGGEIALQVAANYPSRVNRLLLVNTCIETTYWLEEIGNAWNQAIGDPLAYYLTSIPYIYSLEFFSKNRQWVEARKQQLLPVFASEQFGNRMRRLTNSAVGYSLVNEVEKITQPTLIIGCEDDFITPLKQQQELNKLLINSELVIIPNSGHAIMYEKPNVFAMLILGFLHLQEDIVI</sequence>
<dbReference type="OrthoDB" id="252464at2"/>
<accession>A0A429ZVQ2</accession>
<dbReference type="RefSeq" id="WP_126777962.1">
    <property type="nucleotide sequence ID" value="NZ_NGJU01000001.1"/>
</dbReference>
<dbReference type="Gene3D" id="3.40.50.1820">
    <property type="entry name" value="alpha/beta hydrolase"/>
    <property type="match status" value="1"/>
</dbReference>
<dbReference type="GeneID" id="98566868"/>
<dbReference type="PRINTS" id="PR00111">
    <property type="entry name" value="ABHYDROLASE"/>
</dbReference>
<evidence type="ECO:0000313" key="3">
    <source>
        <dbReference type="Proteomes" id="UP000287239"/>
    </source>
</evidence>
<evidence type="ECO:0000313" key="2">
    <source>
        <dbReference type="EMBL" id="RST97841.1"/>
    </source>
</evidence>
<dbReference type="Pfam" id="PF00561">
    <property type="entry name" value="Abhydrolase_1"/>
    <property type="match status" value="1"/>
</dbReference>
<evidence type="ECO:0000259" key="1">
    <source>
        <dbReference type="Pfam" id="PF00561"/>
    </source>
</evidence>
<dbReference type="Proteomes" id="UP000287239">
    <property type="component" value="Unassembled WGS sequence"/>
</dbReference>
<dbReference type="EMBL" id="NGJU01000001">
    <property type="protein sequence ID" value="RST97841.1"/>
    <property type="molecule type" value="Genomic_DNA"/>
</dbReference>
<feature type="domain" description="AB hydrolase-1" evidence="1">
    <location>
        <begin position="21"/>
        <end position="250"/>
    </location>
</feature>
<dbReference type="InterPro" id="IPR029058">
    <property type="entry name" value="AB_hydrolase_fold"/>
</dbReference>
<name>A0A429ZVQ2_9ENTE</name>
<dbReference type="InterPro" id="IPR000073">
    <property type="entry name" value="AB_hydrolase_1"/>
</dbReference>
<dbReference type="SUPFAM" id="SSF53474">
    <property type="entry name" value="alpha/beta-Hydrolases"/>
    <property type="match status" value="1"/>
</dbReference>
<comment type="caution">
    <text evidence="2">The sequence shown here is derived from an EMBL/GenBank/DDBJ whole genome shotgun (WGS) entry which is preliminary data.</text>
</comment>
<dbReference type="AlphaFoldDB" id="A0A429ZVQ2"/>
<dbReference type="PANTHER" id="PTHR43798">
    <property type="entry name" value="MONOACYLGLYCEROL LIPASE"/>
    <property type="match status" value="1"/>
</dbReference>
<dbReference type="InterPro" id="IPR050266">
    <property type="entry name" value="AB_hydrolase_sf"/>
</dbReference>
<proteinExistence type="predicted"/>